<dbReference type="RefSeq" id="WP_203960649.1">
    <property type="nucleotide sequence ID" value="NZ_AP023355.1"/>
</dbReference>
<feature type="compositionally biased region" description="Low complexity" evidence="1">
    <location>
        <begin position="28"/>
        <end position="41"/>
    </location>
</feature>
<evidence type="ECO:0000313" key="3">
    <source>
        <dbReference type="Proteomes" id="UP000611640"/>
    </source>
</evidence>
<accession>A0A7R7DLB1</accession>
<dbReference type="EMBL" id="AP023355">
    <property type="protein sequence ID" value="BCJ33820.1"/>
    <property type="molecule type" value="Genomic_DNA"/>
</dbReference>
<sequence>MVGILIGVGALVVLRLGDKQKTPPPQAASPTAPTSAPAASQDAKLKPTGVQLADHGSWVQLSWTDHTNGAALYLVTGGVAGTTPTKLAQPAHTTTARIDALRTDADYCFVVIGMTDVDHVSPGDRVCTHRTGSATPR</sequence>
<evidence type="ECO:0000313" key="2">
    <source>
        <dbReference type="EMBL" id="BCJ33820.1"/>
    </source>
</evidence>
<dbReference type="InterPro" id="IPR013783">
    <property type="entry name" value="Ig-like_fold"/>
</dbReference>
<proteinExistence type="predicted"/>
<name>A0A7R7DLB1_9ACTN</name>
<feature type="region of interest" description="Disordered" evidence="1">
    <location>
        <begin position="20"/>
        <end position="49"/>
    </location>
</feature>
<evidence type="ECO:0008006" key="4">
    <source>
        <dbReference type="Google" id="ProtNLM"/>
    </source>
</evidence>
<reference evidence="2 3" key="1">
    <citation type="submission" date="2020-08" db="EMBL/GenBank/DDBJ databases">
        <title>Whole genome shotgun sequence of Actinocatenispora thailandica NBRC 105041.</title>
        <authorList>
            <person name="Komaki H."/>
            <person name="Tamura T."/>
        </authorList>
    </citation>
    <scope>NUCLEOTIDE SEQUENCE [LARGE SCALE GENOMIC DNA]</scope>
    <source>
        <strain evidence="2 3">NBRC 105041</strain>
    </source>
</reference>
<dbReference type="AlphaFoldDB" id="A0A7R7DLB1"/>
<dbReference type="GO" id="GO:0005975">
    <property type="term" value="P:carbohydrate metabolic process"/>
    <property type="evidence" value="ECO:0007669"/>
    <property type="project" value="UniProtKB-ARBA"/>
</dbReference>
<dbReference type="Gene3D" id="2.60.40.10">
    <property type="entry name" value="Immunoglobulins"/>
    <property type="match status" value="1"/>
</dbReference>
<organism evidence="2 3">
    <name type="scientific">Actinocatenispora thailandica</name>
    <dbReference type="NCBI Taxonomy" id="227318"/>
    <lineage>
        <taxon>Bacteria</taxon>
        <taxon>Bacillati</taxon>
        <taxon>Actinomycetota</taxon>
        <taxon>Actinomycetes</taxon>
        <taxon>Micromonosporales</taxon>
        <taxon>Micromonosporaceae</taxon>
        <taxon>Actinocatenispora</taxon>
    </lineage>
</organism>
<dbReference type="InterPro" id="IPR036116">
    <property type="entry name" value="FN3_sf"/>
</dbReference>
<dbReference type="Proteomes" id="UP000611640">
    <property type="component" value="Chromosome"/>
</dbReference>
<protein>
    <recommendedName>
        <fullName evidence="4">Fibronectin type-III domain-containing protein</fullName>
    </recommendedName>
</protein>
<evidence type="ECO:0000256" key="1">
    <source>
        <dbReference type="SAM" id="MobiDB-lite"/>
    </source>
</evidence>
<gene>
    <name evidence="2" type="ORF">Athai_13230</name>
</gene>
<dbReference type="KEGG" id="atl:Athai_13230"/>
<keyword evidence="3" id="KW-1185">Reference proteome</keyword>
<dbReference type="SUPFAM" id="SSF49265">
    <property type="entry name" value="Fibronectin type III"/>
    <property type="match status" value="1"/>
</dbReference>